<keyword evidence="3" id="KW-1185">Reference proteome</keyword>
<dbReference type="AlphaFoldDB" id="A0A2N0ZHU5"/>
<feature type="chain" id="PRO_5014800131" evidence="1">
    <location>
        <begin position="26"/>
        <end position="289"/>
    </location>
</feature>
<dbReference type="Pfam" id="PF04748">
    <property type="entry name" value="Polysacc_deac_2"/>
    <property type="match status" value="1"/>
</dbReference>
<dbReference type="Proteomes" id="UP000233343">
    <property type="component" value="Unassembled WGS sequence"/>
</dbReference>
<dbReference type="EMBL" id="PISD01000019">
    <property type="protein sequence ID" value="PKG29097.1"/>
    <property type="molecule type" value="Genomic_DNA"/>
</dbReference>
<protein>
    <submittedName>
        <fullName evidence="2">Divergent polysaccharide deacetylase family protein</fullName>
    </submittedName>
</protein>
<organism evidence="2 3">
    <name type="scientific">Cytobacillus horneckiae</name>
    <dbReference type="NCBI Taxonomy" id="549687"/>
    <lineage>
        <taxon>Bacteria</taxon>
        <taxon>Bacillati</taxon>
        <taxon>Bacillota</taxon>
        <taxon>Bacilli</taxon>
        <taxon>Bacillales</taxon>
        <taxon>Bacillaceae</taxon>
        <taxon>Cytobacillus</taxon>
    </lineage>
</organism>
<dbReference type="CDD" id="cd10936">
    <property type="entry name" value="CE4_DAC2"/>
    <property type="match status" value="1"/>
</dbReference>
<dbReference type="InterPro" id="IPR011330">
    <property type="entry name" value="Glyco_hydro/deAcase_b/a-brl"/>
</dbReference>
<dbReference type="GO" id="GO:0005975">
    <property type="term" value="P:carbohydrate metabolic process"/>
    <property type="evidence" value="ECO:0007669"/>
    <property type="project" value="InterPro"/>
</dbReference>
<dbReference type="PANTHER" id="PTHR30105">
    <property type="entry name" value="UNCHARACTERIZED YIBQ-RELATED"/>
    <property type="match status" value="1"/>
</dbReference>
<accession>A0A2N0ZHU5</accession>
<dbReference type="RefSeq" id="WP_066198715.1">
    <property type="nucleotide sequence ID" value="NZ_JAFDQP010000004.1"/>
</dbReference>
<reference evidence="2 3" key="1">
    <citation type="journal article" date="2010" name="Int. J. Syst. Evol. Microbiol.">
        <title>Bacillus horneckiae sp. nov., isolated from a spacecraft-assembly clean room.</title>
        <authorList>
            <person name="Vaishampayan P."/>
            <person name="Probst A."/>
            <person name="Krishnamurthi S."/>
            <person name="Ghosh S."/>
            <person name="Osman S."/>
            <person name="McDowall A."/>
            <person name="Ruckmani A."/>
            <person name="Mayilraj S."/>
            <person name="Venkateswaran K."/>
        </authorList>
    </citation>
    <scope>NUCLEOTIDE SEQUENCE [LARGE SCALE GENOMIC DNA]</scope>
    <source>
        <strain evidence="3">1PO1SC</strain>
    </source>
</reference>
<evidence type="ECO:0000313" key="3">
    <source>
        <dbReference type="Proteomes" id="UP000233343"/>
    </source>
</evidence>
<evidence type="ECO:0000313" key="2">
    <source>
        <dbReference type="EMBL" id="PKG29097.1"/>
    </source>
</evidence>
<name>A0A2N0ZHU5_9BACI</name>
<gene>
    <name evidence="2" type="ORF">CWS20_10040</name>
</gene>
<proteinExistence type="predicted"/>
<dbReference type="PANTHER" id="PTHR30105:SF2">
    <property type="entry name" value="DIVERGENT POLYSACCHARIDE DEACETYLASE SUPERFAMILY"/>
    <property type="match status" value="1"/>
</dbReference>
<keyword evidence="1" id="KW-0732">Signal</keyword>
<feature type="signal peptide" evidence="1">
    <location>
        <begin position="1"/>
        <end position="25"/>
    </location>
</feature>
<dbReference type="Gene3D" id="3.20.20.370">
    <property type="entry name" value="Glycoside hydrolase/deacetylase"/>
    <property type="match status" value="1"/>
</dbReference>
<dbReference type="SUPFAM" id="SSF88713">
    <property type="entry name" value="Glycoside hydrolase/deacetylase"/>
    <property type="match status" value="1"/>
</dbReference>
<dbReference type="InterPro" id="IPR006837">
    <property type="entry name" value="Divergent_DAC"/>
</dbReference>
<evidence type="ECO:0000256" key="1">
    <source>
        <dbReference type="SAM" id="SignalP"/>
    </source>
</evidence>
<sequence length="289" mass="32236">MKSKIAMILISLMVLSNLVRSHTYAASENHDLAIVIDDFGNYMKGTEEMLNLPVHLTVAVMPFMPSTVIDAETAWKKGHEVIVHMPMEPKKGKKSWLGPGAITADLSDKEVRKRVEAAIDNVPHAVGMNHHMGSKITEDERIMRIVLQVCAEKGLYYLDSKTTENSVIPKVAEELQLPYIENNLFFDDVYTRAHIDKQARLLFSELDNNKETIAIGHVGITGPMMVSVLKSYLPQYHSKVNIVPLSALIHGREWITGKSESPFEGFGGDSDYIIGGNISWESAKIDIFS</sequence>
<comment type="caution">
    <text evidence="2">The sequence shown here is derived from an EMBL/GenBank/DDBJ whole genome shotgun (WGS) entry which is preliminary data.</text>
</comment>